<dbReference type="EMBL" id="CP013140">
    <property type="protein sequence ID" value="ALN57154.1"/>
    <property type="molecule type" value="Genomic_DNA"/>
</dbReference>
<evidence type="ECO:0000256" key="4">
    <source>
        <dbReference type="ARBA" id="ARBA00022801"/>
    </source>
</evidence>
<dbReference type="SMART" id="SM00474">
    <property type="entry name" value="35EXOc"/>
    <property type="match status" value="1"/>
</dbReference>
<dbReference type="Gene3D" id="3.30.420.10">
    <property type="entry name" value="Ribonuclease H-like superfamily/Ribonuclease H"/>
    <property type="match status" value="1"/>
</dbReference>
<dbReference type="InterPro" id="IPR002121">
    <property type="entry name" value="HRDC_dom"/>
</dbReference>
<dbReference type="Pfam" id="PF00570">
    <property type="entry name" value="HRDC"/>
    <property type="match status" value="1"/>
</dbReference>
<evidence type="ECO:0000256" key="2">
    <source>
        <dbReference type="ARBA" id="ARBA00022694"/>
    </source>
</evidence>
<dbReference type="InterPro" id="IPR044876">
    <property type="entry name" value="HRDC_dom_sf"/>
</dbReference>
<dbReference type="InterPro" id="IPR051086">
    <property type="entry name" value="RNase_D-like"/>
</dbReference>
<dbReference type="PANTHER" id="PTHR47649">
    <property type="entry name" value="RIBONUCLEASE D"/>
    <property type="match status" value="1"/>
</dbReference>
<dbReference type="SUPFAM" id="SSF53098">
    <property type="entry name" value="Ribonuclease H-like"/>
    <property type="match status" value="1"/>
</dbReference>
<reference evidence="7 8" key="1">
    <citation type="submission" date="2015-11" db="EMBL/GenBank/DDBJ databases">
        <title>Genome sequences of Lysobacter enzymogenes strain C3 and Lysobacter antibioticus ATCC 29479.</title>
        <authorList>
            <person name="Kobayashi D.Y."/>
        </authorList>
    </citation>
    <scope>NUCLEOTIDE SEQUENCE [LARGE SCALE GENOMIC DNA]</scope>
    <source>
        <strain evidence="7 8">C3</strain>
    </source>
</reference>
<dbReference type="GO" id="GO:0000166">
    <property type="term" value="F:nucleotide binding"/>
    <property type="evidence" value="ECO:0007669"/>
    <property type="project" value="InterPro"/>
</dbReference>
<sequence length="370" mass="40622">MPVWINTPAALQAHFDTRPARIGLDTEFIRERTYWPQLALVQIAIEREGEDEPTILLVDPLRPGMTQALAPILADTAILKLVHSPSEDLVAFKHACGVVPKPLFDTQQAAALAGIGGGLGYQKLVEQLTGVALPKGETRSDWMRRPLSPSQLDYAADDVRHLFAMHDALDGLLAQLGRQQWLAEDAARTVVNAENEAPERWPHLSMRSAQFLDAAAQQRLLRLLRWRDGYARDSDKPRSWILDNELAVAIARKAPADRDALQRQIESHPKAPRKLVEAIWTALSTPLADEAQAPDAGVAETRDKQRLRQLQEAVAGRSAALGLPDGVLASRRWLEALLDHGEWPEALSGWRRAALEPALAPLLAAPGGAA</sequence>
<dbReference type="PATRIC" id="fig|69.6.peg.1773"/>
<evidence type="ECO:0000256" key="3">
    <source>
        <dbReference type="ARBA" id="ARBA00022722"/>
    </source>
</evidence>
<keyword evidence="2" id="KW-0819">tRNA processing</keyword>
<keyword evidence="4 7" id="KW-0378">Hydrolase</keyword>
<dbReference type="KEGG" id="lez:GLE_1802"/>
<dbReference type="InterPro" id="IPR002562">
    <property type="entry name" value="3'-5'_exonuclease_dom"/>
</dbReference>
<dbReference type="InterPro" id="IPR012337">
    <property type="entry name" value="RNaseH-like_sf"/>
</dbReference>
<dbReference type="InterPro" id="IPR036397">
    <property type="entry name" value="RNaseH_sf"/>
</dbReference>
<keyword evidence="5" id="KW-0269">Exonuclease</keyword>
<evidence type="ECO:0000256" key="5">
    <source>
        <dbReference type="ARBA" id="ARBA00022839"/>
    </source>
</evidence>
<dbReference type="GO" id="GO:0033890">
    <property type="term" value="F:ribonuclease D activity"/>
    <property type="evidence" value="ECO:0007669"/>
    <property type="project" value="UniProtKB-EC"/>
</dbReference>
<dbReference type="Pfam" id="PF01612">
    <property type="entry name" value="DNA_pol_A_exo1"/>
    <property type="match status" value="1"/>
</dbReference>
<dbReference type="SUPFAM" id="SSF47819">
    <property type="entry name" value="HRDC-like"/>
    <property type="match status" value="2"/>
</dbReference>
<proteinExistence type="predicted"/>
<dbReference type="AlphaFoldDB" id="A0A0S2DF83"/>
<dbReference type="Gene3D" id="1.10.150.80">
    <property type="entry name" value="HRDC domain"/>
    <property type="match status" value="2"/>
</dbReference>
<dbReference type="InterPro" id="IPR010997">
    <property type="entry name" value="HRDC-like_sf"/>
</dbReference>
<dbReference type="PANTHER" id="PTHR47649:SF1">
    <property type="entry name" value="RIBONUCLEASE D"/>
    <property type="match status" value="1"/>
</dbReference>
<accession>A0A0S2DF83</accession>
<dbReference type="STRING" id="69.GLE_1802"/>
<evidence type="ECO:0000256" key="1">
    <source>
        <dbReference type="ARBA" id="ARBA00022490"/>
    </source>
</evidence>
<dbReference type="CDD" id="cd06142">
    <property type="entry name" value="RNaseD_exo"/>
    <property type="match status" value="1"/>
</dbReference>
<dbReference type="InterPro" id="IPR006292">
    <property type="entry name" value="RNase_D"/>
</dbReference>
<protein>
    <submittedName>
        <fullName evidence="7">Ribonuclease D</fullName>
        <ecNumber evidence="7">3.1.13.5</ecNumber>
    </submittedName>
</protein>
<dbReference type="OrthoDB" id="9800549at2"/>
<keyword evidence="1" id="KW-0963">Cytoplasm</keyword>
<evidence type="ECO:0000313" key="7">
    <source>
        <dbReference type="EMBL" id="ALN57154.1"/>
    </source>
</evidence>
<dbReference type="GO" id="GO:0008408">
    <property type="term" value="F:3'-5' exonuclease activity"/>
    <property type="evidence" value="ECO:0007669"/>
    <property type="project" value="InterPro"/>
</dbReference>
<dbReference type="PROSITE" id="PS50967">
    <property type="entry name" value="HRDC"/>
    <property type="match status" value="1"/>
</dbReference>
<name>A0A0S2DF83_LYSEN</name>
<dbReference type="NCBIfam" id="TIGR01388">
    <property type="entry name" value="rnd"/>
    <property type="match status" value="1"/>
</dbReference>
<evidence type="ECO:0000313" key="8">
    <source>
        <dbReference type="Proteomes" id="UP000061569"/>
    </source>
</evidence>
<dbReference type="GO" id="GO:0003676">
    <property type="term" value="F:nucleic acid binding"/>
    <property type="evidence" value="ECO:0007669"/>
    <property type="project" value="InterPro"/>
</dbReference>
<feature type="domain" description="HRDC" evidence="6">
    <location>
        <begin position="213"/>
        <end position="293"/>
    </location>
</feature>
<keyword evidence="3" id="KW-0540">Nuclease</keyword>
<dbReference type="EC" id="3.1.13.5" evidence="7"/>
<evidence type="ECO:0000259" key="6">
    <source>
        <dbReference type="PROSITE" id="PS50967"/>
    </source>
</evidence>
<organism evidence="7 8">
    <name type="scientific">Lysobacter enzymogenes</name>
    <dbReference type="NCBI Taxonomy" id="69"/>
    <lineage>
        <taxon>Bacteria</taxon>
        <taxon>Pseudomonadati</taxon>
        <taxon>Pseudomonadota</taxon>
        <taxon>Gammaproteobacteria</taxon>
        <taxon>Lysobacterales</taxon>
        <taxon>Lysobacteraceae</taxon>
        <taxon>Lysobacter</taxon>
    </lineage>
</organism>
<dbReference type="Proteomes" id="UP000061569">
    <property type="component" value="Chromosome"/>
</dbReference>
<dbReference type="GO" id="GO:0008033">
    <property type="term" value="P:tRNA processing"/>
    <property type="evidence" value="ECO:0007669"/>
    <property type="project" value="UniProtKB-KW"/>
</dbReference>
<gene>
    <name evidence="7" type="primary">rnd</name>
    <name evidence="7" type="ORF">GLE_1802</name>
</gene>